<evidence type="ECO:0000313" key="14">
    <source>
        <dbReference type="EMBL" id="GFR49611.1"/>
    </source>
</evidence>
<evidence type="ECO:0000256" key="10">
    <source>
        <dbReference type="ARBA" id="ARBA00023242"/>
    </source>
</evidence>
<dbReference type="GO" id="GO:0031463">
    <property type="term" value="C:Cul3-RING ubiquitin ligase complex"/>
    <property type="evidence" value="ECO:0007669"/>
    <property type="project" value="UniProtKB-ARBA"/>
</dbReference>
<comment type="similarity">
    <text evidence="4">Belongs to the RING-box family.</text>
</comment>
<sequence>SAYLLLHGSFTLPDYRLPAGSVRDFVWESRCRAPVSMSDNEMEVEEQQEEQQAGPSKRGNKSGKRFEIKKWNAVAMWSWAICTDTCAICRNNLYEPSIEYQANPTGDPDHPGLSIAWGVCGHVFHLDCIQRWLKTRSACPLCNKEWEFAKIEKILPGGGAMGLE</sequence>
<evidence type="ECO:0000256" key="5">
    <source>
        <dbReference type="ARBA" id="ARBA00022490"/>
    </source>
</evidence>
<evidence type="ECO:0000256" key="8">
    <source>
        <dbReference type="ARBA" id="ARBA00022786"/>
    </source>
</evidence>
<evidence type="ECO:0000256" key="4">
    <source>
        <dbReference type="ARBA" id="ARBA00009273"/>
    </source>
</evidence>
<keyword evidence="8" id="KW-0833">Ubl conjugation pathway</keyword>
<gene>
    <name evidence="14" type="ORF">Agub_g11634</name>
</gene>
<reference evidence="14 15" key="1">
    <citation type="journal article" date="2021" name="Sci. Rep.">
        <title>Genome sequencing of the multicellular alga Astrephomene provides insights into convergent evolution of germ-soma differentiation.</title>
        <authorList>
            <person name="Yamashita S."/>
            <person name="Yamamoto K."/>
            <person name="Matsuzaki R."/>
            <person name="Suzuki S."/>
            <person name="Yamaguchi H."/>
            <person name="Hirooka S."/>
            <person name="Minakuchi Y."/>
            <person name="Miyagishima S."/>
            <person name="Kawachi M."/>
            <person name="Toyoda A."/>
            <person name="Nozaki H."/>
        </authorList>
    </citation>
    <scope>NUCLEOTIDE SEQUENCE [LARGE SCALE GENOMIC DNA]</scope>
    <source>
        <strain evidence="14 15">NIES-4017</strain>
    </source>
</reference>
<dbReference type="SMART" id="SM00184">
    <property type="entry name" value="RING"/>
    <property type="match status" value="1"/>
</dbReference>
<proteinExistence type="inferred from homology"/>
<comment type="subcellular location">
    <subcellularLocation>
        <location evidence="2">Cytoplasm</location>
    </subcellularLocation>
    <subcellularLocation>
        <location evidence="1">Nucleus</location>
    </subcellularLocation>
</comment>
<feature type="region of interest" description="Disordered" evidence="12">
    <location>
        <begin position="38"/>
        <end position="62"/>
    </location>
</feature>
<dbReference type="Gene3D" id="3.30.40.10">
    <property type="entry name" value="Zinc/RING finger domain, C3HC4 (zinc finger)"/>
    <property type="match status" value="1"/>
</dbReference>
<dbReference type="Proteomes" id="UP001054857">
    <property type="component" value="Unassembled WGS sequence"/>
</dbReference>
<feature type="non-terminal residue" evidence="14">
    <location>
        <position position="1"/>
    </location>
</feature>
<evidence type="ECO:0000256" key="11">
    <source>
        <dbReference type="PROSITE-ProRule" id="PRU00175"/>
    </source>
</evidence>
<accession>A0AAD3HQW0</accession>
<dbReference type="AlphaFoldDB" id="A0AAD3HQW0"/>
<evidence type="ECO:0000313" key="15">
    <source>
        <dbReference type="Proteomes" id="UP001054857"/>
    </source>
</evidence>
<evidence type="ECO:0000256" key="7">
    <source>
        <dbReference type="ARBA" id="ARBA00022771"/>
    </source>
</evidence>
<keyword evidence="15" id="KW-1185">Reference proteome</keyword>
<feature type="domain" description="RING-type" evidence="13">
    <location>
        <begin position="86"/>
        <end position="143"/>
    </location>
</feature>
<name>A0AAD3HQW0_9CHLO</name>
<dbReference type="InterPro" id="IPR013083">
    <property type="entry name" value="Znf_RING/FYVE/PHD"/>
</dbReference>
<protein>
    <recommendedName>
        <fullName evidence="13">RING-type domain-containing protein</fullName>
    </recommendedName>
</protein>
<dbReference type="InterPro" id="IPR051031">
    <property type="entry name" value="RING-box_E3_Ubiquitin_Ligase"/>
</dbReference>
<dbReference type="InterPro" id="IPR024766">
    <property type="entry name" value="Znf_RING_H2"/>
</dbReference>
<keyword evidence="9" id="KW-0862">Zinc</keyword>
<keyword evidence="6" id="KW-0479">Metal-binding</keyword>
<evidence type="ECO:0000256" key="1">
    <source>
        <dbReference type="ARBA" id="ARBA00004123"/>
    </source>
</evidence>
<dbReference type="PANTHER" id="PTHR11210">
    <property type="entry name" value="RING BOX"/>
    <property type="match status" value="1"/>
</dbReference>
<evidence type="ECO:0000256" key="3">
    <source>
        <dbReference type="ARBA" id="ARBA00004906"/>
    </source>
</evidence>
<dbReference type="EMBL" id="BMAR01000031">
    <property type="protein sequence ID" value="GFR49611.1"/>
    <property type="molecule type" value="Genomic_DNA"/>
</dbReference>
<dbReference type="SUPFAM" id="SSF57850">
    <property type="entry name" value="RING/U-box"/>
    <property type="match status" value="1"/>
</dbReference>
<evidence type="ECO:0000256" key="6">
    <source>
        <dbReference type="ARBA" id="ARBA00022723"/>
    </source>
</evidence>
<dbReference type="GO" id="GO:0005634">
    <property type="term" value="C:nucleus"/>
    <property type="evidence" value="ECO:0007669"/>
    <property type="project" value="UniProtKB-SubCell"/>
</dbReference>
<keyword evidence="10" id="KW-0539">Nucleus</keyword>
<keyword evidence="5" id="KW-0963">Cytoplasm</keyword>
<dbReference type="Pfam" id="PF12678">
    <property type="entry name" value="zf-rbx1"/>
    <property type="match status" value="1"/>
</dbReference>
<dbReference type="GO" id="GO:0008270">
    <property type="term" value="F:zinc ion binding"/>
    <property type="evidence" value="ECO:0007669"/>
    <property type="project" value="UniProtKB-KW"/>
</dbReference>
<feature type="compositionally biased region" description="Acidic residues" evidence="12">
    <location>
        <begin position="40"/>
        <end position="49"/>
    </location>
</feature>
<evidence type="ECO:0000256" key="2">
    <source>
        <dbReference type="ARBA" id="ARBA00004496"/>
    </source>
</evidence>
<evidence type="ECO:0000256" key="9">
    <source>
        <dbReference type="ARBA" id="ARBA00022833"/>
    </source>
</evidence>
<comment type="caution">
    <text evidence="14">The sequence shown here is derived from an EMBL/GenBank/DDBJ whole genome shotgun (WGS) entry which is preliminary data.</text>
</comment>
<dbReference type="GO" id="GO:0005737">
    <property type="term" value="C:cytoplasm"/>
    <property type="evidence" value="ECO:0007669"/>
    <property type="project" value="UniProtKB-SubCell"/>
</dbReference>
<comment type="pathway">
    <text evidence="3">Protein modification; protein ubiquitination.</text>
</comment>
<dbReference type="PROSITE" id="PS50089">
    <property type="entry name" value="ZF_RING_2"/>
    <property type="match status" value="1"/>
</dbReference>
<dbReference type="FunFam" id="3.30.40.10:FF:000273">
    <property type="entry name" value="E3 ubiquitin-protein ligase RBX1"/>
    <property type="match status" value="1"/>
</dbReference>
<keyword evidence="7 11" id="KW-0863">Zinc-finger</keyword>
<organism evidence="14 15">
    <name type="scientific">Astrephomene gubernaculifera</name>
    <dbReference type="NCBI Taxonomy" id="47775"/>
    <lineage>
        <taxon>Eukaryota</taxon>
        <taxon>Viridiplantae</taxon>
        <taxon>Chlorophyta</taxon>
        <taxon>core chlorophytes</taxon>
        <taxon>Chlorophyceae</taxon>
        <taxon>CS clade</taxon>
        <taxon>Chlamydomonadales</taxon>
        <taxon>Astrephomenaceae</taxon>
        <taxon>Astrephomene</taxon>
    </lineage>
</organism>
<dbReference type="InterPro" id="IPR001841">
    <property type="entry name" value="Znf_RING"/>
</dbReference>
<evidence type="ECO:0000259" key="13">
    <source>
        <dbReference type="PROSITE" id="PS50089"/>
    </source>
</evidence>
<evidence type="ECO:0000256" key="12">
    <source>
        <dbReference type="SAM" id="MobiDB-lite"/>
    </source>
</evidence>